<dbReference type="EMBL" id="ADOT01000147">
    <property type="protein sequence ID" value="EGX47931.1"/>
    <property type="molecule type" value="Genomic_DNA"/>
</dbReference>
<feature type="region of interest" description="Disordered" evidence="4">
    <location>
        <begin position="459"/>
        <end position="481"/>
    </location>
</feature>
<dbReference type="STRING" id="756982.G1XFW5"/>
<dbReference type="CDD" id="cd19071">
    <property type="entry name" value="AKR_AKR1-5-like"/>
    <property type="match status" value="1"/>
</dbReference>
<dbReference type="GeneID" id="22894282"/>
<dbReference type="Pfam" id="PF00248">
    <property type="entry name" value="Aldo_ket_red"/>
    <property type="match status" value="1"/>
</dbReference>
<accession>G1XFW5</accession>
<feature type="region of interest" description="Disordered" evidence="4">
    <location>
        <begin position="55"/>
        <end position="74"/>
    </location>
</feature>
<dbReference type="OMA" id="HQMEITP"/>
<sequence length="481" mass="55038">MLRCCLPRSRVAFRPLLLHPHRRPQSSSTTHPIPLGEEEDPLDDFYAAIRAGIDPQNPTSYTPTAPLSPKASLTSQRQQQIQNLINRPIPTVTLSNGVKIPALGYQAYVHRDQKPKPWKDLIWKGYRHIDMNSAFNQPETFLQSSFWSLATNITRSDLFVSAKLESWWHHDPKAALYNTLLGLRTGYLDLWVMRWPVSWVSKANHSDPPKDKNGREIDFIQAWKGMEEQFEAGKVRSLGVANFSKAELDLLLEHAKHKPVVHQMEITPYLQQKEFVEYNKSLGITPVATMPMGTRTPERGAAYENLLFDTVLISIAEKYRITVRQLLTAWHISNGMVTIPYLEDSTHAHDNLRVDSLTLEQEDLDKIASLERGQRIYKPRLLGYYPFSDLTDPDLALDKGDLPRLEDVYARNREKAKFAKQKAEEEEEAHDFARGHQLRFGTSTYAGTVYGWLRSMDGSRKAADNKTGHFGTKLRPPKKKK</sequence>
<keyword evidence="2" id="KW-0521">NADP</keyword>
<keyword evidence="3" id="KW-0560">Oxidoreductase</keyword>
<dbReference type="PANTHER" id="PTHR43827">
    <property type="entry name" value="2,5-DIKETO-D-GLUCONIC ACID REDUCTASE"/>
    <property type="match status" value="1"/>
</dbReference>
<name>G1XFW5_ARTOA</name>
<dbReference type="InParanoid" id="G1XFW5"/>
<dbReference type="RefSeq" id="XP_011123377.1">
    <property type="nucleotide sequence ID" value="XM_011125075.1"/>
</dbReference>
<dbReference type="InterPro" id="IPR023210">
    <property type="entry name" value="NADP_OxRdtase_dom"/>
</dbReference>
<evidence type="ECO:0000313" key="7">
    <source>
        <dbReference type="Proteomes" id="UP000008784"/>
    </source>
</evidence>
<dbReference type="HOGENOM" id="CLU_044728_0_0_1"/>
<dbReference type="SUPFAM" id="SSF51430">
    <property type="entry name" value="NAD(P)-linked oxidoreductase"/>
    <property type="match status" value="1"/>
</dbReference>
<proteinExistence type="inferred from homology"/>
<evidence type="ECO:0000256" key="1">
    <source>
        <dbReference type="ARBA" id="ARBA00007905"/>
    </source>
</evidence>
<dbReference type="OrthoDB" id="416253at2759"/>
<organism evidence="6 7">
    <name type="scientific">Arthrobotrys oligospora (strain ATCC 24927 / CBS 115.81 / DSM 1491)</name>
    <name type="common">Nematode-trapping fungus</name>
    <name type="synonym">Didymozoophaga oligospora</name>
    <dbReference type="NCBI Taxonomy" id="756982"/>
    <lineage>
        <taxon>Eukaryota</taxon>
        <taxon>Fungi</taxon>
        <taxon>Dikarya</taxon>
        <taxon>Ascomycota</taxon>
        <taxon>Pezizomycotina</taxon>
        <taxon>Orbiliomycetes</taxon>
        <taxon>Orbiliales</taxon>
        <taxon>Orbiliaceae</taxon>
        <taxon>Orbilia</taxon>
        <taxon>Orbilia oligospora</taxon>
    </lineage>
</organism>
<comment type="caution">
    <text evidence="6">The sequence shown here is derived from an EMBL/GenBank/DDBJ whole genome shotgun (WGS) entry which is preliminary data.</text>
</comment>
<dbReference type="Proteomes" id="UP000008784">
    <property type="component" value="Unassembled WGS sequence"/>
</dbReference>
<dbReference type="InterPro" id="IPR020471">
    <property type="entry name" value="AKR"/>
</dbReference>
<feature type="domain" description="NADP-dependent oxidoreductase" evidence="5">
    <location>
        <begin position="121"/>
        <end position="370"/>
    </location>
</feature>
<evidence type="ECO:0000313" key="6">
    <source>
        <dbReference type="EMBL" id="EGX47931.1"/>
    </source>
</evidence>
<keyword evidence="7" id="KW-1185">Reference proteome</keyword>
<dbReference type="PANTHER" id="PTHR43827:SF3">
    <property type="entry name" value="NADP-DEPENDENT OXIDOREDUCTASE DOMAIN-CONTAINING PROTEIN"/>
    <property type="match status" value="1"/>
</dbReference>
<protein>
    <recommendedName>
        <fullName evidence="5">NADP-dependent oxidoreductase domain-containing protein</fullName>
    </recommendedName>
</protein>
<comment type="similarity">
    <text evidence="1">Belongs to the aldo/keto reductase family.</text>
</comment>
<evidence type="ECO:0000256" key="3">
    <source>
        <dbReference type="ARBA" id="ARBA00023002"/>
    </source>
</evidence>
<dbReference type="AlphaFoldDB" id="G1XFW5"/>
<reference evidence="6 7" key="1">
    <citation type="journal article" date="2011" name="PLoS Pathog.">
        <title>Genomic and proteomic analyses of the fungus Arthrobotrys oligospora provide insights into nematode-trap formation.</title>
        <authorList>
            <person name="Yang J."/>
            <person name="Wang L."/>
            <person name="Ji X."/>
            <person name="Feng Y."/>
            <person name="Li X."/>
            <person name="Zou C."/>
            <person name="Xu J."/>
            <person name="Ren Y."/>
            <person name="Mi Q."/>
            <person name="Wu J."/>
            <person name="Liu S."/>
            <person name="Liu Y."/>
            <person name="Huang X."/>
            <person name="Wang H."/>
            <person name="Niu X."/>
            <person name="Li J."/>
            <person name="Liang L."/>
            <person name="Luo Y."/>
            <person name="Ji K."/>
            <person name="Zhou W."/>
            <person name="Yu Z."/>
            <person name="Li G."/>
            <person name="Liu Y."/>
            <person name="Li L."/>
            <person name="Qiao M."/>
            <person name="Feng L."/>
            <person name="Zhang K.-Q."/>
        </authorList>
    </citation>
    <scope>NUCLEOTIDE SEQUENCE [LARGE SCALE GENOMIC DNA]</scope>
    <source>
        <strain evidence="7">ATCC 24927 / CBS 115.81 / DSM 1491</strain>
    </source>
</reference>
<evidence type="ECO:0000256" key="2">
    <source>
        <dbReference type="ARBA" id="ARBA00022857"/>
    </source>
</evidence>
<dbReference type="GO" id="GO:0016616">
    <property type="term" value="F:oxidoreductase activity, acting on the CH-OH group of donors, NAD or NADP as acceptor"/>
    <property type="evidence" value="ECO:0007669"/>
    <property type="project" value="UniProtKB-ARBA"/>
</dbReference>
<dbReference type="Gene3D" id="3.20.20.100">
    <property type="entry name" value="NADP-dependent oxidoreductase domain"/>
    <property type="match status" value="1"/>
</dbReference>
<evidence type="ECO:0000259" key="5">
    <source>
        <dbReference type="Pfam" id="PF00248"/>
    </source>
</evidence>
<evidence type="ECO:0000256" key="4">
    <source>
        <dbReference type="SAM" id="MobiDB-lite"/>
    </source>
</evidence>
<feature type="compositionally biased region" description="Polar residues" evidence="4">
    <location>
        <begin position="56"/>
        <end position="65"/>
    </location>
</feature>
<dbReference type="eggNOG" id="KOG1577">
    <property type="taxonomic scope" value="Eukaryota"/>
</dbReference>
<dbReference type="PRINTS" id="PR00069">
    <property type="entry name" value="ALDKETRDTASE"/>
</dbReference>
<gene>
    <name evidence="6" type="ORF">AOL_s00081g258</name>
</gene>
<dbReference type="InterPro" id="IPR036812">
    <property type="entry name" value="NAD(P)_OxRdtase_dom_sf"/>
</dbReference>